<evidence type="ECO:0000313" key="3">
    <source>
        <dbReference type="EMBL" id="CAL6014425.1"/>
    </source>
</evidence>
<evidence type="ECO:0000256" key="1">
    <source>
        <dbReference type="SAM" id="Coils"/>
    </source>
</evidence>
<dbReference type="EMBL" id="CATOUU010000656">
    <property type="protein sequence ID" value="CAI9938753.1"/>
    <property type="molecule type" value="Genomic_DNA"/>
</dbReference>
<organism evidence="2">
    <name type="scientific">Hexamita inflata</name>
    <dbReference type="NCBI Taxonomy" id="28002"/>
    <lineage>
        <taxon>Eukaryota</taxon>
        <taxon>Metamonada</taxon>
        <taxon>Diplomonadida</taxon>
        <taxon>Hexamitidae</taxon>
        <taxon>Hexamitinae</taxon>
        <taxon>Hexamita</taxon>
    </lineage>
</organism>
<dbReference type="Proteomes" id="UP001642409">
    <property type="component" value="Unassembled WGS sequence"/>
</dbReference>
<name>A0AA86PHN1_9EUKA</name>
<evidence type="ECO:0000313" key="2">
    <source>
        <dbReference type="EMBL" id="CAI9938753.1"/>
    </source>
</evidence>
<gene>
    <name evidence="3" type="ORF">HINF_LOCUS24268</name>
    <name evidence="2" type="ORF">HINF_LOCUS26398</name>
</gene>
<keyword evidence="1" id="KW-0175">Coiled coil</keyword>
<reference evidence="2" key="1">
    <citation type="submission" date="2023-06" db="EMBL/GenBank/DDBJ databases">
        <authorList>
            <person name="Kurt Z."/>
        </authorList>
    </citation>
    <scope>NUCLEOTIDE SEQUENCE</scope>
</reference>
<feature type="coiled-coil region" evidence="1">
    <location>
        <begin position="108"/>
        <end position="149"/>
    </location>
</feature>
<proteinExistence type="predicted"/>
<comment type="caution">
    <text evidence="2">The sequence shown here is derived from an EMBL/GenBank/DDBJ whole genome shotgun (WGS) entry which is preliminary data.</text>
</comment>
<accession>A0AA86PHN1</accession>
<reference evidence="3 4" key="2">
    <citation type="submission" date="2024-07" db="EMBL/GenBank/DDBJ databases">
        <authorList>
            <person name="Akdeniz Z."/>
        </authorList>
    </citation>
    <scope>NUCLEOTIDE SEQUENCE [LARGE SCALE GENOMIC DNA]</scope>
</reference>
<sequence length="149" mass="18193">MDEARQDISANREVQFQRYNLNQIYHAKLNDDTAHPFNNARMDYLKKMKHQKQENQKKSFELQKKQMLKYSDEFWRNYNCEVRHKICELLEARRLLELQLQTTDEINKEQICQKLAENEKRVIEMKDELKTAQEKLKESIEQRKAEKTE</sequence>
<dbReference type="AlphaFoldDB" id="A0AA86PHN1"/>
<dbReference type="EMBL" id="CAXDID020000070">
    <property type="protein sequence ID" value="CAL6014425.1"/>
    <property type="molecule type" value="Genomic_DNA"/>
</dbReference>
<protein>
    <submittedName>
        <fullName evidence="3">Hypothetical_protein</fullName>
    </submittedName>
</protein>
<keyword evidence="4" id="KW-1185">Reference proteome</keyword>
<evidence type="ECO:0000313" key="4">
    <source>
        <dbReference type="Proteomes" id="UP001642409"/>
    </source>
</evidence>